<keyword evidence="1" id="KW-0418">Kinase</keyword>
<dbReference type="RefSeq" id="WP_091874219.1">
    <property type="nucleotide sequence ID" value="NZ_FNAO01000017.1"/>
</dbReference>
<gene>
    <name evidence="1" type="ORF">SAMN05421636_1172</name>
</gene>
<dbReference type="InterPro" id="IPR042258">
    <property type="entry name" value="DGOK_N"/>
</dbReference>
<dbReference type="Proteomes" id="UP000199109">
    <property type="component" value="Unassembled WGS sequence"/>
</dbReference>
<dbReference type="STRING" id="641691.SAMN05421636_1172"/>
<dbReference type="EMBL" id="FNAO01000017">
    <property type="protein sequence ID" value="SDF18780.1"/>
    <property type="molecule type" value="Genomic_DNA"/>
</dbReference>
<dbReference type="Gene3D" id="3.30.420.310">
    <property type="entry name" value="2-keto-3-deoxy-galactonokinase, C-terminal domain"/>
    <property type="match status" value="1"/>
</dbReference>
<dbReference type="CDD" id="cd24012">
    <property type="entry name" value="ASKHA_NBD_KDGal-kinase"/>
    <property type="match status" value="1"/>
</dbReference>
<dbReference type="GO" id="GO:0034194">
    <property type="term" value="P:D-galactonate catabolic process"/>
    <property type="evidence" value="ECO:0007669"/>
    <property type="project" value="InterPro"/>
</dbReference>
<protein>
    <submittedName>
        <fullName evidence="1">2-keto-3-deoxygalactonate kinase</fullName>
    </submittedName>
</protein>
<dbReference type="Pfam" id="PF05035">
    <property type="entry name" value="DGOK"/>
    <property type="match status" value="1"/>
</dbReference>
<accession>A0A1G7J1J6</accession>
<evidence type="ECO:0000313" key="2">
    <source>
        <dbReference type="Proteomes" id="UP000199109"/>
    </source>
</evidence>
<organism evidence="1 2">
    <name type="scientific">Pricia antarctica</name>
    <dbReference type="NCBI Taxonomy" id="641691"/>
    <lineage>
        <taxon>Bacteria</taxon>
        <taxon>Pseudomonadati</taxon>
        <taxon>Bacteroidota</taxon>
        <taxon>Flavobacteriia</taxon>
        <taxon>Flavobacteriales</taxon>
        <taxon>Flavobacteriaceae</taxon>
        <taxon>Pricia</taxon>
    </lineage>
</organism>
<dbReference type="AlphaFoldDB" id="A0A1G7J1J6"/>
<dbReference type="InterPro" id="IPR007729">
    <property type="entry name" value="DGOK"/>
</dbReference>
<keyword evidence="2" id="KW-1185">Reference proteome</keyword>
<dbReference type="Gene3D" id="3.30.420.300">
    <property type="entry name" value="2-keto-3-deoxy-galactonokinase, substrate binding domain"/>
    <property type="match status" value="1"/>
</dbReference>
<evidence type="ECO:0000313" key="1">
    <source>
        <dbReference type="EMBL" id="SDF18780.1"/>
    </source>
</evidence>
<sequence>MKEYLLCCDWGTSSFRLQLVNIDDQQVIGEVRSTDGISDTFNAWKNEEGTSSNSRDRFFRQRLRKQVDVLSQKSSIELDDVPIVISGMASSSIGLKELPYATLPFPVDGSDASIVHLDPQEDFPHHILLISGVRSDTDVMRGEETQLIGLASSPHLSKNLLKESILIFPGTHSKHIVLSDNRLIDFQTFMTGEIFGLMADHSILKQSVETKGLNKYAQNELDVFKSGVDKSKSANVLNSLFTVRTNQLFSKLNKEQNFLFLSGLLIGAELNHLRQKLGCQLILCSGSKLFEFYKLAFEELDLLKRTILISDELVDKAAISGQIKIFQNESLKSKGLSL</sequence>
<dbReference type="GO" id="GO:0008671">
    <property type="term" value="F:2-dehydro-3-deoxygalactonokinase activity"/>
    <property type="evidence" value="ECO:0007669"/>
    <property type="project" value="InterPro"/>
</dbReference>
<dbReference type="InterPro" id="IPR042257">
    <property type="entry name" value="DGOK_C"/>
</dbReference>
<reference evidence="1 2" key="1">
    <citation type="submission" date="2016-10" db="EMBL/GenBank/DDBJ databases">
        <authorList>
            <person name="de Groot N.N."/>
        </authorList>
    </citation>
    <scope>NUCLEOTIDE SEQUENCE [LARGE SCALE GENOMIC DNA]</scope>
    <source>
        <strain evidence="1 2">DSM 23421</strain>
    </source>
</reference>
<proteinExistence type="predicted"/>
<name>A0A1G7J1J6_9FLAO</name>
<keyword evidence="1" id="KW-0808">Transferase</keyword>
<dbReference type="OrthoDB" id="256574at2"/>